<organism evidence="1 2">
    <name type="scientific">Phaseolus angularis</name>
    <name type="common">Azuki bean</name>
    <name type="synonym">Vigna angularis</name>
    <dbReference type="NCBI Taxonomy" id="3914"/>
    <lineage>
        <taxon>Eukaryota</taxon>
        <taxon>Viridiplantae</taxon>
        <taxon>Streptophyta</taxon>
        <taxon>Embryophyta</taxon>
        <taxon>Tracheophyta</taxon>
        <taxon>Spermatophyta</taxon>
        <taxon>Magnoliopsida</taxon>
        <taxon>eudicotyledons</taxon>
        <taxon>Gunneridae</taxon>
        <taxon>Pentapetalae</taxon>
        <taxon>rosids</taxon>
        <taxon>fabids</taxon>
        <taxon>Fabales</taxon>
        <taxon>Fabaceae</taxon>
        <taxon>Papilionoideae</taxon>
        <taxon>50 kb inversion clade</taxon>
        <taxon>NPAAA clade</taxon>
        <taxon>indigoferoid/millettioid clade</taxon>
        <taxon>Phaseoleae</taxon>
        <taxon>Vigna</taxon>
    </lineage>
</organism>
<evidence type="ECO:0000313" key="1">
    <source>
        <dbReference type="EMBL" id="KAG2409722.1"/>
    </source>
</evidence>
<reference evidence="1 2" key="1">
    <citation type="submission" date="2020-05" db="EMBL/GenBank/DDBJ databases">
        <title>Vigna angularis (adzuki bean) Var. LongXiaoDou No. 4 denovo assembly.</title>
        <authorList>
            <person name="Xiang H."/>
        </authorList>
    </citation>
    <scope>NUCLEOTIDE SEQUENCE [LARGE SCALE GENOMIC DNA]</scope>
    <source>
        <tissue evidence="1">Leaf</tissue>
    </source>
</reference>
<evidence type="ECO:0000313" key="2">
    <source>
        <dbReference type="Proteomes" id="UP000743370"/>
    </source>
</evidence>
<comment type="caution">
    <text evidence="1">The sequence shown here is derived from an EMBL/GenBank/DDBJ whole genome shotgun (WGS) entry which is preliminary data.</text>
</comment>
<gene>
    <name evidence="1" type="ORF">HKW66_Vig0003870</name>
</gene>
<protein>
    <submittedName>
        <fullName evidence="1">3-oxoacyl-[acyl-carrier-protein] synthase</fullName>
    </submittedName>
</protein>
<dbReference type="Proteomes" id="UP000743370">
    <property type="component" value="Unassembled WGS sequence"/>
</dbReference>
<dbReference type="EMBL" id="JABFOF010000001">
    <property type="protein sequence ID" value="KAG2409722.1"/>
    <property type="molecule type" value="Genomic_DNA"/>
</dbReference>
<name>A0A8T0LDQ2_PHAAN</name>
<proteinExistence type="predicted"/>
<dbReference type="AlphaFoldDB" id="A0A8T0LDQ2"/>
<accession>A0A8T0LDQ2</accession>
<sequence>MRFVFVFDNDIEGYYENLLAGESGITTINRFDASSRFQLPLVYILQDSESDIINVACKIPTITLLEDVYVKKFYKNSDHHRWQRGPFRPRRDITSGLELSNFVIQCSFLCLGRVRCK</sequence>